<dbReference type="Proteomes" id="UP000012153">
    <property type="component" value="Unassembled WGS sequence"/>
</dbReference>
<dbReference type="EMBL" id="AHOP02000062">
    <property type="protein sequence ID" value="EMO38957.1"/>
    <property type="molecule type" value="Genomic_DNA"/>
</dbReference>
<evidence type="ECO:0000313" key="3">
    <source>
        <dbReference type="EMBL" id="EMO38957.1"/>
    </source>
</evidence>
<comment type="caution">
    <text evidence="3">The sequence shown here is derived from an EMBL/GenBank/DDBJ whole genome shotgun (WGS) entry which is preliminary data.</text>
</comment>
<name>M6U1P7_9LEPT</name>
<dbReference type="RefSeq" id="WP_004441885.1">
    <property type="nucleotide sequence ID" value="NZ_AHOP02000062.1"/>
</dbReference>
<sequence length="449" mass="48398">MKIKYKVAIVSAFSLVFVACLNQSSGNNNTVLGGLISLISDKQTLDSTTLNRNQLSRQNLQSAFPEGYIPYIFTTSSLGLDSIGNFGGISGADAYCQSRIPSNIPSGIYKAMLVDGVNRVATTVGPNSKVGQRDWVFLPNQQYRRAEDSVNVMTTNSAGMVDFSNGATLNNPISKVATAGQWTGLNSNWTARLSSGGIPLNCGSWNSSGGRGVIGVSTRTDSEMLIAANSTYQYEPYCYYSYVYGPYNLGLVCVEQPIAPKYIFVTSSTEEWHDGNFGGIAGADAYCQSQVPTNLPTGGIYKAMIVDGINRVATTVGPNSKVGQRDWVLRGIQKYIRAEDGATIMITNSSGMVDLTYFGSSLENSFSQIAATQWTGLNSDWTTWQVGGVPTTCNTWNTSKIDRYGVYGMSNSKDSNALKAESNGQFTVSCSNKLTSYGNYRLGLVCVEQ</sequence>
<feature type="domain" description="DUF1554" evidence="2">
    <location>
        <begin position="84"/>
        <end position="217"/>
    </location>
</feature>
<keyword evidence="1" id="KW-0732">Signal</keyword>
<dbReference type="Pfam" id="PF07588">
    <property type="entry name" value="DUF1554"/>
    <property type="match status" value="2"/>
</dbReference>
<feature type="domain" description="DUF1554" evidence="2">
    <location>
        <begin position="271"/>
        <end position="412"/>
    </location>
</feature>
<feature type="chain" id="PRO_5004078251" evidence="1">
    <location>
        <begin position="20"/>
        <end position="449"/>
    </location>
</feature>
<dbReference type="InterPro" id="IPR016186">
    <property type="entry name" value="C-type_lectin-like/link_sf"/>
</dbReference>
<evidence type="ECO:0000256" key="1">
    <source>
        <dbReference type="SAM" id="SignalP"/>
    </source>
</evidence>
<reference evidence="3 4" key="1">
    <citation type="submission" date="2013-01" db="EMBL/GenBank/DDBJ databases">
        <authorList>
            <person name="Harkins D.M."/>
            <person name="Durkin A.S."/>
            <person name="Brinkac L.M."/>
            <person name="Haft D.H."/>
            <person name="Selengut J.D."/>
            <person name="Sanka R."/>
            <person name="DePew J."/>
            <person name="Purushe J."/>
            <person name="Matthias M.A."/>
            <person name="Vinetz J.M."/>
            <person name="Sutton G.G."/>
            <person name="Nierman W.C."/>
            <person name="Fouts D.E."/>
        </authorList>
    </citation>
    <scope>NUCLEOTIDE SEQUENCE [LARGE SCALE GENOMIC DNA]</scope>
    <source>
        <strain evidence="3 4">ZUN142</strain>
    </source>
</reference>
<evidence type="ECO:0000313" key="4">
    <source>
        <dbReference type="Proteomes" id="UP000012153"/>
    </source>
</evidence>
<dbReference type="InterPro" id="IPR011448">
    <property type="entry name" value="DUF1554"/>
</dbReference>
<dbReference type="AlphaFoldDB" id="M6U1P7"/>
<evidence type="ECO:0000259" key="2">
    <source>
        <dbReference type="Pfam" id="PF07588"/>
    </source>
</evidence>
<dbReference type="PROSITE" id="PS51257">
    <property type="entry name" value="PROKAR_LIPOPROTEIN"/>
    <property type="match status" value="1"/>
</dbReference>
<gene>
    <name evidence="3" type="ORF">LEP1GSC186_0203</name>
</gene>
<dbReference type="SUPFAM" id="SSF56436">
    <property type="entry name" value="C-type lectin-like"/>
    <property type="match status" value="2"/>
</dbReference>
<accession>M6U1P7</accession>
<feature type="signal peptide" evidence="1">
    <location>
        <begin position="1"/>
        <end position="19"/>
    </location>
</feature>
<organism evidence="3 4">
    <name type="scientific">Leptospira noguchii serovar Autumnalis str. ZUN142</name>
    <dbReference type="NCBI Taxonomy" id="1085540"/>
    <lineage>
        <taxon>Bacteria</taxon>
        <taxon>Pseudomonadati</taxon>
        <taxon>Spirochaetota</taxon>
        <taxon>Spirochaetia</taxon>
        <taxon>Leptospirales</taxon>
        <taxon>Leptospiraceae</taxon>
        <taxon>Leptospira</taxon>
    </lineage>
</organism>
<proteinExistence type="predicted"/>
<dbReference type="InterPro" id="IPR016187">
    <property type="entry name" value="CTDL_fold"/>
</dbReference>
<protein>
    <submittedName>
        <fullName evidence="3">PF07588 family protein</fullName>
    </submittedName>
</protein>
<dbReference type="Gene3D" id="3.10.100.10">
    <property type="entry name" value="Mannose-Binding Protein A, subunit A"/>
    <property type="match status" value="2"/>
</dbReference>